<protein>
    <submittedName>
        <fullName evidence="8">Cofactor-independent phosphoglycerate mutase</fullName>
        <ecNumber evidence="8">5.4.2.12</ecNumber>
    </submittedName>
</protein>
<comment type="function">
    <text evidence="2">Catalyzes the interconversion of 2-phosphoglycerate and 3-phosphoglycerate.</text>
</comment>
<dbReference type="CDD" id="cd16011">
    <property type="entry name" value="iPGM_like"/>
    <property type="match status" value="1"/>
</dbReference>
<dbReference type="NCBIfam" id="TIGR02535">
    <property type="entry name" value="hyp_Hser_kinase"/>
    <property type="match status" value="1"/>
</dbReference>
<gene>
    <name evidence="8" type="ORF">ENV62_09450</name>
</gene>
<comment type="caution">
    <text evidence="8">The sequence shown here is derived from an EMBL/GenBank/DDBJ whole genome shotgun (WGS) entry which is preliminary data.</text>
</comment>
<evidence type="ECO:0000256" key="3">
    <source>
        <dbReference type="ARBA" id="ARBA00004921"/>
    </source>
</evidence>
<keyword evidence="5" id="KW-0324">Glycolysis</keyword>
<proteinExistence type="inferred from homology"/>
<evidence type="ECO:0000256" key="1">
    <source>
        <dbReference type="ARBA" id="ARBA00000370"/>
    </source>
</evidence>
<dbReference type="AlphaFoldDB" id="A0A7C3SJS2"/>
<evidence type="ECO:0000256" key="5">
    <source>
        <dbReference type="ARBA" id="ARBA00023152"/>
    </source>
</evidence>
<dbReference type="NCBIfam" id="NF003242">
    <property type="entry name" value="PRK04200.1"/>
    <property type="match status" value="1"/>
</dbReference>
<sequence length="399" mass="44210">MKYIILIGDGMGDYPIPELGGRTPLEAAHTPHLDELARRGELGLARTIPPGMEPGSDIANLAIMGYDPARYHTGRAPLEAAALGISLKPNEVAFRCNLVTLRVEPHGIYLEDYAAGHIASEEAQELIRALEAELGRNGRHFYPGVSYRHLLVWDRGDTGWRTYPPHDLTGQEVGRLFVDHGPAAPLWELIRASWRVLQTHDLNLRRQAEGKKPANSIWLWGQGRPPQLPTLKERFGLKGAVISAVDLIRGIGRYAGLTPIKVPGATGYLDTNYEGKVAAALEALKDSDFVFIHVEAPDEASHKGDLKLKIQAIEDFDRRVVGPLREGLKKLGDHRLLVMCDHLTPIAVKTHTPEPVPFVLYDSRRLRNCDRNYSEAAAQACGLLLEQGAELMLRLLERT</sequence>
<dbReference type="Gene3D" id="3.40.720.10">
    <property type="entry name" value="Alkaline Phosphatase, subunit A"/>
    <property type="match status" value="2"/>
</dbReference>
<keyword evidence="6 8" id="KW-0413">Isomerase</keyword>
<feature type="domain" description="Metalloenzyme" evidence="7">
    <location>
        <begin position="1"/>
        <end position="366"/>
    </location>
</feature>
<dbReference type="PANTHER" id="PTHR31209">
    <property type="entry name" value="COFACTOR-INDEPENDENT PHOSPHOGLYCERATE MUTASE"/>
    <property type="match status" value="1"/>
</dbReference>
<dbReference type="PIRSF" id="PIRSF006392">
    <property type="entry name" value="IPGAM_arch"/>
    <property type="match status" value="1"/>
</dbReference>
<dbReference type="InterPro" id="IPR004456">
    <property type="entry name" value="Pglycerate_mutase_ApgM"/>
</dbReference>
<evidence type="ECO:0000256" key="6">
    <source>
        <dbReference type="ARBA" id="ARBA00023235"/>
    </source>
</evidence>
<evidence type="ECO:0000313" key="8">
    <source>
        <dbReference type="EMBL" id="HGB15442.1"/>
    </source>
</evidence>
<dbReference type="GO" id="GO:0046872">
    <property type="term" value="F:metal ion binding"/>
    <property type="evidence" value="ECO:0007669"/>
    <property type="project" value="InterPro"/>
</dbReference>
<evidence type="ECO:0000256" key="4">
    <source>
        <dbReference type="ARBA" id="ARBA00005524"/>
    </source>
</evidence>
<comment type="pathway">
    <text evidence="3">Carbohydrate degradation.</text>
</comment>
<dbReference type="InterPro" id="IPR017850">
    <property type="entry name" value="Alkaline_phosphatase_core_sf"/>
</dbReference>
<dbReference type="EMBL" id="DTHB01000053">
    <property type="protein sequence ID" value="HGB15442.1"/>
    <property type="molecule type" value="Genomic_DNA"/>
</dbReference>
<dbReference type="InterPro" id="IPR023665">
    <property type="entry name" value="ApgAM_prokaryotes"/>
</dbReference>
<dbReference type="GO" id="GO:0004619">
    <property type="term" value="F:phosphoglycerate mutase activity"/>
    <property type="evidence" value="ECO:0007669"/>
    <property type="project" value="UniProtKB-EC"/>
</dbReference>
<dbReference type="Pfam" id="PF10143">
    <property type="entry name" value="PhosphMutase"/>
    <property type="match status" value="1"/>
</dbReference>
<dbReference type="GO" id="GO:0006096">
    <property type="term" value="P:glycolytic process"/>
    <property type="evidence" value="ECO:0007669"/>
    <property type="project" value="UniProtKB-KW"/>
</dbReference>
<evidence type="ECO:0000259" key="7">
    <source>
        <dbReference type="Pfam" id="PF01676"/>
    </source>
</evidence>
<comment type="similarity">
    <text evidence="4">Belongs to the BPG-independent phosphoglycerate mutase family. A-PGAM subfamily.</text>
</comment>
<organism evidence="8">
    <name type="scientific">Desulfobacca acetoxidans</name>
    <dbReference type="NCBI Taxonomy" id="60893"/>
    <lineage>
        <taxon>Bacteria</taxon>
        <taxon>Pseudomonadati</taxon>
        <taxon>Thermodesulfobacteriota</taxon>
        <taxon>Desulfobaccia</taxon>
        <taxon>Desulfobaccales</taxon>
        <taxon>Desulfobaccaceae</taxon>
        <taxon>Desulfobacca</taxon>
    </lineage>
</organism>
<dbReference type="PANTHER" id="PTHR31209:SF4">
    <property type="entry name" value="2,3-BISPHOSPHOGLYCERATE-INDEPENDENT PHOSPHOGLYCERATE MUTASE"/>
    <property type="match status" value="1"/>
</dbReference>
<dbReference type="EC" id="5.4.2.12" evidence="8"/>
<reference evidence="8" key="1">
    <citation type="journal article" date="2020" name="mSystems">
        <title>Genome- and Community-Level Interaction Insights into Carbon Utilization and Element Cycling Functions of Hydrothermarchaeota in Hydrothermal Sediment.</title>
        <authorList>
            <person name="Zhou Z."/>
            <person name="Liu Y."/>
            <person name="Xu W."/>
            <person name="Pan J."/>
            <person name="Luo Z.H."/>
            <person name="Li M."/>
        </authorList>
    </citation>
    <scope>NUCLEOTIDE SEQUENCE [LARGE SCALE GENOMIC DNA]</scope>
    <source>
        <strain evidence="8">SpSt-776</strain>
    </source>
</reference>
<dbReference type="SUPFAM" id="SSF53649">
    <property type="entry name" value="Alkaline phosphatase-like"/>
    <property type="match status" value="1"/>
</dbReference>
<dbReference type="Pfam" id="PF01676">
    <property type="entry name" value="Metalloenzyme"/>
    <property type="match status" value="1"/>
</dbReference>
<name>A0A7C3SJS2_9BACT</name>
<comment type="catalytic activity">
    <reaction evidence="1">
        <text>(2R)-2-phosphoglycerate = (2R)-3-phosphoglycerate</text>
        <dbReference type="Rhea" id="RHEA:15901"/>
        <dbReference type="ChEBI" id="CHEBI:58272"/>
        <dbReference type="ChEBI" id="CHEBI:58289"/>
        <dbReference type="EC" id="5.4.2.12"/>
    </reaction>
</comment>
<dbReference type="InterPro" id="IPR006124">
    <property type="entry name" value="Metalloenzyme"/>
</dbReference>
<dbReference type="NCBIfam" id="TIGR00306">
    <property type="entry name" value="apgM"/>
    <property type="match status" value="1"/>
</dbReference>
<evidence type="ECO:0000256" key="2">
    <source>
        <dbReference type="ARBA" id="ARBA00002315"/>
    </source>
</evidence>
<accession>A0A7C3SJS2</accession>